<evidence type="ECO:0000256" key="4">
    <source>
        <dbReference type="ARBA" id="ARBA00022825"/>
    </source>
</evidence>
<keyword evidence="2 8" id="KW-0645">Protease</keyword>
<evidence type="ECO:0000256" key="6">
    <source>
        <dbReference type="SAM" id="SignalP"/>
    </source>
</evidence>
<dbReference type="InterPro" id="IPR043504">
    <property type="entry name" value="Peptidase_S1_PA_chymotrypsin"/>
</dbReference>
<evidence type="ECO:0000256" key="1">
    <source>
        <dbReference type="ARBA" id="ARBA00007664"/>
    </source>
</evidence>
<feature type="signal peptide" evidence="6">
    <location>
        <begin position="1"/>
        <end position="16"/>
    </location>
</feature>
<sequence length="283" mass="29773">MKLLTIVVSLFALALCEEDHVDWSKVKTRDLVVTNPITGEFRVNSRIVGGQEAVQNQFPYQVGLLVTTPGGIYFCGGALISQTAVATAGHCLVAGTQVEVRMGAHNVMSQEITQQRVVSLNFLIHPGYNPDTIGHDIGVVILPAAVTFNDFIQPIPLPSYDDFDRTFAGLPATMTGWGVTADGSTVISETLRFLSTTIMTNTACNIGFLGQILPSHLCTSGEGGVGACTGDSGGAVVAENKLVGVISFALSFSCQAGWPSGHSRVTSSIDWIVSVTDAVPSPS</sequence>
<dbReference type="AlphaFoldDB" id="B0ZBN9"/>
<proteinExistence type="evidence at transcript level"/>
<dbReference type="Pfam" id="PF00089">
    <property type="entry name" value="Trypsin"/>
    <property type="match status" value="1"/>
</dbReference>
<evidence type="ECO:0000313" key="8">
    <source>
        <dbReference type="EMBL" id="ABZ04019.1"/>
    </source>
</evidence>
<keyword evidence="5" id="KW-1015">Disulfide bond</keyword>
<keyword evidence="3 8" id="KW-0378">Hydrolase</keyword>
<dbReference type="EC" id="3.4.21.-" evidence="8"/>
<dbReference type="MEROPS" id="S01.123"/>
<dbReference type="Gene3D" id="2.40.10.10">
    <property type="entry name" value="Trypsin-like serine proteases"/>
    <property type="match status" value="2"/>
</dbReference>
<evidence type="ECO:0000259" key="7">
    <source>
        <dbReference type="PROSITE" id="PS50240"/>
    </source>
</evidence>
<dbReference type="EMBL" id="EU339305">
    <property type="protein sequence ID" value="ABZ04019.1"/>
    <property type="molecule type" value="mRNA"/>
</dbReference>
<dbReference type="PANTHER" id="PTHR24276">
    <property type="entry name" value="POLYSERASE-RELATED"/>
    <property type="match status" value="1"/>
</dbReference>
<dbReference type="InterPro" id="IPR001254">
    <property type="entry name" value="Trypsin_dom"/>
</dbReference>
<dbReference type="SUPFAM" id="SSF50494">
    <property type="entry name" value="Trypsin-like serine proteases"/>
    <property type="match status" value="1"/>
</dbReference>
<dbReference type="PANTHER" id="PTHR24276:SF98">
    <property type="entry name" value="FI18310P1-RELATED"/>
    <property type="match status" value="1"/>
</dbReference>
<name>B0ZBN9_9SCAR</name>
<organism evidence="8">
    <name type="scientific">Costelytra zealandica</name>
    <dbReference type="NCBI Taxonomy" id="50579"/>
    <lineage>
        <taxon>Eukaryota</taxon>
        <taxon>Metazoa</taxon>
        <taxon>Ecdysozoa</taxon>
        <taxon>Arthropoda</taxon>
        <taxon>Hexapoda</taxon>
        <taxon>Insecta</taxon>
        <taxon>Pterygota</taxon>
        <taxon>Neoptera</taxon>
        <taxon>Endopterygota</taxon>
        <taxon>Coleoptera</taxon>
        <taxon>Polyphaga</taxon>
        <taxon>Scarabaeiformia</taxon>
        <taxon>Scarabaeidae</taxon>
        <taxon>Melolonthinae</taxon>
        <taxon>Costelytra</taxon>
    </lineage>
</organism>
<reference evidence="8" key="1">
    <citation type="submission" date="2007-12" db="EMBL/GenBank/DDBJ databases">
        <authorList>
            <person name="Marshall S.D.G."/>
            <person name="Gatehouse L.N."/>
            <person name="Becher S.A."/>
            <person name="Christeller J.T."/>
            <person name="Gatehouse H.S."/>
            <person name="Hurst M.R.H."/>
            <person name="Boucias D.G."/>
            <person name="Jackson T.A."/>
        </authorList>
    </citation>
    <scope>NUCLEOTIDE SEQUENCE</scope>
</reference>
<accession>B0ZBN9</accession>
<dbReference type="PROSITE" id="PS50240">
    <property type="entry name" value="TRYPSIN_DOM"/>
    <property type="match status" value="1"/>
</dbReference>
<comment type="similarity">
    <text evidence="1">Belongs to the peptidase S1 family.</text>
</comment>
<evidence type="ECO:0000256" key="3">
    <source>
        <dbReference type="ARBA" id="ARBA00022801"/>
    </source>
</evidence>
<gene>
    <name evidence="8" type="primary">SP11</name>
</gene>
<dbReference type="InterPro" id="IPR033116">
    <property type="entry name" value="TRYPSIN_SER"/>
</dbReference>
<dbReference type="InterPro" id="IPR050430">
    <property type="entry name" value="Peptidase_S1"/>
</dbReference>
<evidence type="ECO:0000256" key="2">
    <source>
        <dbReference type="ARBA" id="ARBA00022670"/>
    </source>
</evidence>
<keyword evidence="4" id="KW-0720">Serine protease</keyword>
<dbReference type="GO" id="GO:0006508">
    <property type="term" value="P:proteolysis"/>
    <property type="evidence" value="ECO:0007669"/>
    <property type="project" value="UniProtKB-KW"/>
</dbReference>
<dbReference type="InterPro" id="IPR009003">
    <property type="entry name" value="Peptidase_S1_PA"/>
</dbReference>
<feature type="chain" id="PRO_5002759681" evidence="6">
    <location>
        <begin position="17"/>
        <end position="283"/>
    </location>
</feature>
<dbReference type="PRINTS" id="PR00722">
    <property type="entry name" value="CHYMOTRYPSIN"/>
</dbReference>
<keyword evidence="6" id="KW-0732">Signal</keyword>
<dbReference type="GO" id="GO:0004252">
    <property type="term" value="F:serine-type endopeptidase activity"/>
    <property type="evidence" value="ECO:0007669"/>
    <property type="project" value="InterPro"/>
</dbReference>
<dbReference type="CDD" id="cd00190">
    <property type="entry name" value="Tryp_SPc"/>
    <property type="match status" value="1"/>
</dbReference>
<reference evidence="8" key="2">
    <citation type="journal article" date="2008" name="Insect Mol. Biol.">
        <title>Serine proteases identified from a Costelytra zealandica (White) (Coleoptera: Scarabaeidae) midgut EST library and their expression through insect development.</title>
        <authorList>
            <person name="Marshall S.D."/>
            <person name="Gatehouse L.N."/>
            <person name="Becher S.A."/>
            <person name="Christeller J.T."/>
            <person name="Gatehouse H.S."/>
            <person name="Hurst M.R."/>
            <person name="Boucias D.G."/>
            <person name="Jackson T.A."/>
        </authorList>
    </citation>
    <scope>NUCLEOTIDE SEQUENCE</scope>
</reference>
<dbReference type="SMART" id="SM00020">
    <property type="entry name" value="Tryp_SPc"/>
    <property type="match status" value="1"/>
</dbReference>
<dbReference type="InterPro" id="IPR001314">
    <property type="entry name" value="Peptidase_S1A"/>
</dbReference>
<feature type="domain" description="Peptidase S1" evidence="7">
    <location>
        <begin position="47"/>
        <end position="277"/>
    </location>
</feature>
<evidence type="ECO:0000256" key="5">
    <source>
        <dbReference type="ARBA" id="ARBA00023157"/>
    </source>
</evidence>
<dbReference type="PROSITE" id="PS00135">
    <property type="entry name" value="TRYPSIN_SER"/>
    <property type="match status" value="1"/>
</dbReference>
<dbReference type="FunFam" id="2.40.10.10:FF:000166">
    <property type="entry name" value="Trypsin"/>
    <property type="match status" value="1"/>
</dbReference>
<protein>
    <submittedName>
        <fullName evidence="8">Serine protease 11</fullName>
        <ecNumber evidence="8">3.4.21.-</ecNumber>
    </submittedName>
</protein>